<evidence type="ECO:0008006" key="6">
    <source>
        <dbReference type="Google" id="ProtNLM"/>
    </source>
</evidence>
<accession>X1QF71</accession>
<organism evidence="5">
    <name type="scientific">marine sediment metagenome</name>
    <dbReference type="NCBI Taxonomy" id="412755"/>
    <lineage>
        <taxon>unclassified sequences</taxon>
        <taxon>metagenomes</taxon>
        <taxon>ecological metagenomes</taxon>
    </lineage>
</organism>
<dbReference type="AlphaFoldDB" id="X1QF71"/>
<reference evidence="5" key="1">
    <citation type="journal article" date="2014" name="Front. Microbiol.">
        <title>High frequency of phylogenetically diverse reductive dehalogenase-homologous genes in deep subseafloor sedimentary metagenomes.</title>
        <authorList>
            <person name="Kawai M."/>
            <person name="Futagami T."/>
            <person name="Toyoda A."/>
            <person name="Takaki Y."/>
            <person name="Nishi S."/>
            <person name="Hori S."/>
            <person name="Arai W."/>
            <person name="Tsubouchi T."/>
            <person name="Morono Y."/>
            <person name="Uchiyama I."/>
            <person name="Ito T."/>
            <person name="Fujiyama A."/>
            <person name="Inagaki F."/>
            <person name="Takami H."/>
        </authorList>
    </citation>
    <scope>NUCLEOTIDE SEQUENCE</scope>
    <source>
        <strain evidence="5">Expedition CK06-06</strain>
    </source>
</reference>
<dbReference type="PANTHER" id="PTHR12589">
    <property type="entry name" value="PYRUVOYL TETRAHYDROBIOPTERIN SYNTHASE"/>
    <property type="match status" value="1"/>
</dbReference>
<gene>
    <name evidence="5" type="ORF">S12H4_08794</name>
</gene>
<evidence type="ECO:0000256" key="2">
    <source>
        <dbReference type="ARBA" id="ARBA00022723"/>
    </source>
</evidence>
<dbReference type="GO" id="GO:0016829">
    <property type="term" value="F:lyase activity"/>
    <property type="evidence" value="ECO:0007669"/>
    <property type="project" value="UniProtKB-KW"/>
</dbReference>
<dbReference type="InterPro" id="IPR007115">
    <property type="entry name" value="6-PTP_synth/QueD"/>
</dbReference>
<dbReference type="EMBL" id="BARW01003451">
    <property type="protein sequence ID" value="GAI67132.1"/>
    <property type="molecule type" value="Genomic_DNA"/>
</dbReference>
<sequence length="166" mass="18649">AVLSELTLKLNPFRKLSLDCSKSPEDSQMMYFSEKFEFAAMHRLWNDEFSDKRNFALFGKCANPTGHGHNYVIEVTVKTPPQGNDFCIGDFGKIVDDEFIKQVDHKNLNIDVPQLSSVNPTVENIASFACKNGLIEKRTCLFNLCTNGFDKLTINHPTCCLYASGS</sequence>
<dbReference type="Gene3D" id="3.30.479.10">
    <property type="entry name" value="6-pyruvoyl tetrahydropterin synthase/QueD"/>
    <property type="match status" value="1"/>
</dbReference>
<feature type="non-terminal residue" evidence="5">
    <location>
        <position position="1"/>
    </location>
</feature>
<dbReference type="InterPro" id="IPR038418">
    <property type="entry name" value="6-PTP_synth/QueD_sf"/>
</dbReference>
<comment type="caution">
    <text evidence="5">The sequence shown here is derived from an EMBL/GenBank/DDBJ whole genome shotgun (WGS) entry which is preliminary data.</text>
</comment>
<comment type="cofactor">
    <cofactor evidence="1">
        <name>Zn(2+)</name>
        <dbReference type="ChEBI" id="CHEBI:29105"/>
    </cofactor>
</comment>
<evidence type="ECO:0000313" key="5">
    <source>
        <dbReference type="EMBL" id="GAI67132.1"/>
    </source>
</evidence>
<keyword evidence="3" id="KW-0862">Zinc</keyword>
<dbReference type="Pfam" id="PF01242">
    <property type="entry name" value="PTPS"/>
    <property type="match status" value="1"/>
</dbReference>
<evidence type="ECO:0000256" key="1">
    <source>
        <dbReference type="ARBA" id="ARBA00001947"/>
    </source>
</evidence>
<keyword evidence="2" id="KW-0479">Metal-binding</keyword>
<dbReference type="SUPFAM" id="SSF55620">
    <property type="entry name" value="Tetrahydrobiopterin biosynthesis enzymes-like"/>
    <property type="match status" value="1"/>
</dbReference>
<dbReference type="GO" id="GO:0046872">
    <property type="term" value="F:metal ion binding"/>
    <property type="evidence" value="ECO:0007669"/>
    <property type="project" value="UniProtKB-KW"/>
</dbReference>
<keyword evidence="4" id="KW-0456">Lyase</keyword>
<proteinExistence type="predicted"/>
<protein>
    <recommendedName>
        <fullName evidence="6">6-pyruvoyltetrahydropterin synthase</fullName>
    </recommendedName>
</protein>
<name>X1QF71_9ZZZZ</name>
<evidence type="ECO:0000256" key="4">
    <source>
        <dbReference type="ARBA" id="ARBA00023239"/>
    </source>
</evidence>
<dbReference type="PANTHER" id="PTHR12589:SF7">
    <property type="entry name" value="6-PYRUVOYL TETRAHYDROBIOPTERIN SYNTHASE"/>
    <property type="match status" value="1"/>
</dbReference>
<evidence type="ECO:0000256" key="3">
    <source>
        <dbReference type="ARBA" id="ARBA00022833"/>
    </source>
</evidence>